<dbReference type="Gene3D" id="3.40.50.300">
    <property type="entry name" value="P-loop containing nucleotide triphosphate hydrolases"/>
    <property type="match status" value="2"/>
</dbReference>
<keyword evidence="3" id="KW-0547">Nucleotide-binding</keyword>
<dbReference type="CDD" id="cd03215">
    <property type="entry name" value="ABC_Carb_Monos_II"/>
    <property type="match status" value="1"/>
</dbReference>
<evidence type="ECO:0000256" key="2">
    <source>
        <dbReference type="ARBA" id="ARBA00022737"/>
    </source>
</evidence>
<organism evidence="6 7">
    <name type="scientific">Microbacterium laevaniformans</name>
    <dbReference type="NCBI Taxonomy" id="36807"/>
    <lineage>
        <taxon>Bacteria</taxon>
        <taxon>Bacillati</taxon>
        <taxon>Actinomycetota</taxon>
        <taxon>Actinomycetes</taxon>
        <taxon>Micrococcales</taxon>
        <taxon>Microbacteriaceae</taxon>
        <taxon>Microbacterium</taxon>
    </lineage>
</organism>
<dbReference type="PROSITE" id="PS50893">
    <property type="entry name" value="ABC_TRANSPORTER_2"/>
    <property type="match status" value="2"/>
</dbReference>
<dbReference type="PROSITE" id="PS00211">
    <property type="entry name" value="ABC_TRANSPORTER_1"/>
    <property type="match status" value="1"/>
</dbReference>
<evidence type="ECO:0000256" key="1">
    <source>
        <dbReference type="ARBA" id="ARBA00022448"/>
    </source>
</evidence>
<keyword evidence="1" id="KW-0813">Transport</keyword>
<dbReference type="CDD" id="cd03216">
    <property type="entry name" value="ABC_Carb_Monos_I"/>
    <property type="match status" value="1"/>
</dbReference>
<name>A0A4S2CWB8_9MICO</name>
<dbReference type="EMBL" id="SRYO01000014">
    <property type="protein sequence ID" value="TGY33278.1"/>
    <property type="molecule type" value="Genomic_DNA"/>
</dbReference>
<accession>A0A4S2CWB8</accession>
<dbReference type="InterPro" id="IPR050107">
    <property type="entry name" value="ABC_carbohydrate_import_ATPase"/>
</dbReference>
<evidence type="ECO:0000259" key="5">
    <source>
        <dbReference type="PROSITE" id="PS50893"/>
    </source>
</evidence>
<comment type="caution">
    <text evidence="6">The sequence shown here is derived from an EMBL/GenBank/DDBJ whole genome shotgun (WGS) entry which is preliminary data.</text>
</comment>
<dbReference type="InterPro" id="IPR017871">
    <property type="entry name" value="ABC_transporter-like_CS"/>
</dbReference>
<dbReference type="PANTHER" id="PTHR43790">
    <property type="entry name" value="CARBOHYDRATE TRANSPORT ATP-BINDING PROTEIN MG119-RELATED"/>
    <property type="match status" value="1"/>
</dbReference>
<evidence type="ECO:0000256" key="4">
    <source>
        <dbReference type="ARBA" id="ARBA00022840"/>
    </source>
</evidence>
<dbReference type="InterPro" id="IPR003593">
    <property type="entry name" value="AAA+_ATPase"/>
</dbReference>
<evidence type="ECO:0000313" key="7">
    <source>
        <dbReference type="Proteomes" id="UP000309893"/>
    </source>
</evidence>
<dbReference type="RefSeq" id="WP_135950104.1">
    <property type="nucleotide sequence ID" value="NZ_SRYO01000014.1"/>
</dbReference>
<dbReference type="OrthoDB" id="39350at2"/>
<dbReference type="InterPro" id="IPR027417">
    <property type="entry name" value="P-loop_NTPase"/>
</dbReference>
<protein>
    <submittedName>
        <fullName evidence="6">Sugar ABC transporter ATP-binding protein</fullName>
    </submittedName>
</protein>
<dbReference type="PANTHER" id="PTHR43790:SF9">
    <property type="entry name" value="GALACTOFURANOSE TRANSPORTER ATP-BINDING PROTEIN YTFR"/>
    <property type="match status" value="1"/>
</dbReference>
<gene>
    <name evidence="6" type="ORF">E5344_14615</name>
</gene>
<reference evidence="6 7" key="1">
    <citation type="submission" date="2019-04" db="EMBL/GenBank/DDBJ databases">
        <title>Microbes associate with the intestines of laboratory mice.</title>
        <authorList>
            <person name="Navarre W."/>
            <person name="Wong E."/>
            <person name="Huang K."/>
            <person name="Tropini C."/>
            <person name="Ng K."/>
            <person name="Yu B."/>
        </authorList>
    </citation>
    <scope>NUCLEOTIDE SEQUENCE [LARGE SCALE GENOMIC DNA]</scope>
    <source>
        <strain evidence="6 7">NM46_B2-13</strain>
    </source>
</reference>
<dbReference type="SUPFAM" id="SSF52540">
    <property type="entry name" value="P-loop containing nucleoside triphosphate hydrolases"/>
    <property type="match status" value="2"/>
</dbReference>
<dbReference type="GO" id="GO:0016887">
    <property type="term" value="F:ATP hydrolysis activity"/>
    <property type="evidence" value="ECO:0007669"/>
    <property type="project" value="InterPro"/>
</dbReference>
<dbReference type="AlphaFoldDB" id="A0A4S2CWB8"/>
<sequence length="507" mass="54127">MNTPTAAAASGTPVLEARGLTKSFGTARVVDGIHLSLLPGRVHALVGENGAGKSTIIKMLCGVEHPDEGELLLDGEAITLHAPADAASARIATVYQELDVIDELTVAQNVMLGREVRRGPFLDDRASARLAAAALARAGSTVDTQAYPRDLSLAQQQRIVIARCLLAEARVLILDEPTAALGPHEVDDLAVLVRELTASGVSVLFVSHRLEEVMEMADEVTVLRDGRVVSHRPVAETDPARIIQEMTGRELDLTAVRSPAAAAASAERPVVLELRGLPMRESTLDLAVHAGEIVGIAGLAGSGRTRLISHIIGDPWHGGQVIIDGTDVGRLDPARALAAGIAFLPEDRKRDGLVLEQSAPFNVSLSGLIRAGRRWTSRRDDTRRFDDAMQRMSLRGNPRGPVGRLSGGNQQKVLLARLLATDPRVIILDEPTRGVDIGAKKEIWELLEALADSGLAIVMVSSELPEILRLSDRILVVAEGQVTGEFPASTPQHVLLRAALPARERVA</sequence>
<dbReference type="Pfam" id="PF00005">
    <property type="entry name" value="ABC_tran"/>
    <property type="match status" value="2"/>
</dbReference>
<feature type="domain" description="ABC transporter" evidence="5">
    <location>
        <begin position="256"/>
        <end position="504"/>
    </location>
</feature>
<feature type="domain" description="ABC transporter" evidence="5">
    <location>
        <begin position="15"/>
        <end position="250"/>
    </location>
</feature>
<dbReference type="Proteomes" id="UP000309893">
    <property type="component" value="Unassembled WGS sequence"/>
</dbReference>
<dbReference type="SMART" id="SM00382">
    <property type="entry name" value="AAA"/>
    <property type="match status" value="2"/>
</dbReference>
<evidence type="ECO:0000313" key="6">
    <source>
        <dbReference type="EMBL" id="TGY33278.1"/>
    </source>
</evidence>
<keyword evidence="4 6" id="KW-0067">ATP-binding</keyword>
<proteinExistence type="predicted"/>
<keyword evidence="2" id="KW-0677">Repeat</keyword>
<dbReference type="InterPro" id="IPR003439">
    <property type="entry name" value="ABC_transporter-like_ATP-bd"/>
</dbReference>
<evidence type="ECO:0000256" key="3">
    <source>
        <dbReference type="ARBA" id="ARBA00022741"/>
    </source>
</evidence>
<dbReference type="GO" id="GO:0005524">
    <property type="term" value="F:ATP binding"/>
    <property type="evidence" value="ECO:0007669"/>
    <property type="project" value="UniProtKB-KW"/>
</dbReference>